<dbReference type="Pfam" id="PF01266">
    <property type="entry name" value="DAO"/>
    <property type="match status" value="1"/>
</dbReference>
<evidence type="ECO:0000313" key="6">
    <source>
        <dbReference type="Proteomes" id="UP000233837"/>
    </source>
</evidence>
<gene>
    <name evidence="5" type="ORF">MA16_Dca011700</name>
</gene>
<dbReference type="STRING" id="906689.A0A2I0WY51"/>
<evidence type="ECO:0000313" key="5">
    <source>
        <dbReference type="EMBL" id="PKU80576.1"/>
    </source>
</evidence>
<proteinExistence type="predicted"/>
<evidence type="ECO:0000256" key="2">
    <source>
        <dbReference type="ARBA" id="ARBA00039785"/>
    </source>
</evidence>
<sequence length="455" mass="49897">MSLQTSEHDVVIIGAGIIGLTIARQLLLRSNLSVVVVDAHRPCYGATGAGQGYVWMSYRTPGSDTWELAGRSKQLWEELADEVRAQGSDPLDVLGWKRTGSILVGRTATEAASLLERVKLLKNAGVRAEYLTTMELKFREPSLEVGEEGGAALVPDDCQIDARRTVDFILKCNRCYVSQGRYAEFFDEPAISLSSSKKGEEDKDAVKTSQRFLCYKKAVVIAAGAWSGSLLKGLVQEPDLMPEIPVMPRKGHLLILKNPETNIIQVNHGLMEVGYIDSEASHSPEVGAEDMENLPSISMAVTKDVNGSLVIGSSREFSGFSREVDENVVKDMMARAGEFFPALRNLPFLDDKPVIGRLPCLPKVLLATGHEGNGLCLSPVILFSFFSGIVGVANPVNARDNALLKDELMDYWLLAGFDVYKGFAINEDCGEHFNESFAASGDWESYLHHVLYFDL</sequence>
<accession>A0A2I0WY51</accession>
<dbReference type="AlphaFoldDB" id="A0A2I0WY51"/>
<organism evidence="5 6">
    <name type="scientific">Dendrobium catenatum</name>
    <dbReference type="NCBI Taxonomy" id="906689"/>
    <lineage>
        <taxon>Eukaryota</taxon>
        <taxon>Viridiplantae</taxon>
        <taxon>Streptophyta</taxon>
        <taxon>Embryophyta</taxon>
        <taxon>Tracheophyta</taxon>
        <taxon>Spermatophyta</taxon>
        <taxon>Magnoliopsida</taxon>
        <taxon>Liliopsida</taxon>
        <taxon>Asparagales</taxon>
        <taxon>Orchidaceae</taxon>
        <taxon>Epidendroideae</taxon>
        <taxon>Malaxideae</taxon>
        <taxon>Dendrobiinae</taxon>
        <taxon>Dendrobium</taxon>
    </lineage>
</organism>
<dbReference type="GO" id="GO:0005737">
    <property type="term" value="C:cytoplasm"/>
    <property type="evidence" value="ECO:0007669"/>
    <property type="project" value="TreeGrafter"/>
</dbReference>
<comment type="function">
    <text evidence="3">Required for the assembly of the mitochondrial membrane respiratory chain NADH dehydrogenase (Complex I). Involved in mid-late stages of complex I assembly.</text>
</comment>
<reference evidence="5 6" key="1">
    <citation type="journal article" date="2016" name="Sci. Rep.">
        <title>The Dendrobium catenatum Lindl. genome sequence provides insights into polysaccharide synthase, floral development and adaptive evolution.</title>
        <authorList>
            <person name="Zhang G.Q."/>
            <person name="Xu Q."/>
            <person name="Bian C."/>
            <person name="Tsai W.C."/>
            <person name="Yeh C.M."/>
            <person name="Liu K.W."/>
            <person name="Yoshida K."/>
            <person name="Zhang L.S."/>
            <person name="Chang S.B."/>
            <person name="Chen F."/>
            <person name="Shi Y."/>
            <person name="Su Y.Y."/>
            <person name="Zhang Y.Q."/>
            <person name="Chen L.J."/>
            <person name="Yin Y."/>
            <person name="Lin M."/>
            <person name="Huang H."/>
            <person name="Deng H."/>
            <person name="Wang Z.W."/>
            <person name="Zhu S.L."/>
            <person name="Zhao X."/>
            <person name="Deng C."/>
            <person name="Niu S.C."/>
            <person name="Huang J."/>
            <person name="Wang M."/>
            <person name="Liu G.H."/>
            <person name="Yang H.J."/>
            <person name="Xiao X.J."/>
            <person name="Hsiao Y.Y."/>
            <person name="Wu W.L."/>
            <person name="Chen Y.Y."/>
            <person name="Mitsuda N."/>
            <person name="Ohme-Takagi M."/>
            <person name="Luo Y.B."/>
            <person name="Van de Peer Y."/>
            <person name="Liu Z.J."/>
        </authorList>
    </citation>
    <scope>NUCLEOTIDE SEQUENCE [LARGE SCALE GENOMIC DNA]</scope>
    <source>
        <tissue evidence="5">The whole plant</tissue>
    </source>
</reference>
<dbReference type="SUPFAM" id="SSF54373">
    <property type="entry name" value="FAD-linked reductases, C-terminal domain"/>
    <property type="match status" value="1"/>
</dbReference>
<evidence type="ECO:0000256" key="1">
    <source>
        <dbReference type="ARBA" id="ARBA00023002"/>
    </source>
</evidence>
<dbReference type="InterPro" id="IPR006076">
    <property type="entry name" value="FAD-dep_OxRdtase"/>
</dbReference>
<keyword evidence="6" id="KW-1185">Reference proteome</keyword>
<name>A0A2I0WY51_9ASPA</name>
<evidence type="ECO:0000259" key="4">
    <source>
        <dbReference type="Pfam" id="PF01266"/>
    </source>
</evidence>
<dbReference type="Gene3D" id="3.30.9.10">
    <property type="entry name" value="D-Amino Acid Oxidase, subunit A, domain 2"/>
    <property type="match status" value="1"/>
</dbReference>
<evidence type="ECO:0000256" key="3">
    <source>
        <dbReference type="ARBA" id="ARBA00046185"/>
    </source>
</evidence>
<dbReference type="Proteomes" id="UP000233837">
    <property type="component" value="Unassembled WGS sequence"/>
</dbReference>
<dbReference type="PANTHER" id="PTHR13847">
    <property type="entry name" value="SARCOSINE DEHYDROGENASE-RELATED"/>
    <property type="match status" value="1"/>
</dbReference>
<dbReference type="SUPFAM" id="SSF51905">
    <property type="entry name" value="FAD/NAD(P)-binding domain"/>
    <property type="match status" value="1"/>
</dbReference>
<keyword evidence="1" id="KW-0560">Oxidoreductase</keyword>
<dbReference type="EMBL" id="KZ502327">
    <property type="protein sequence ID" value="PKU80576.1"/>
    <property type="molecule type" value="Genomic_DNA"/>
</dbReference>
<feature type="domain" description="FAD dependent oxidoreductase" evidence="4">
    <location>
        <begin position="9"/>
        <end position="381"/>
    </location>
</feature>
<dbReference type="Gene3D" id="3.50.50.60">
    <property type="entry name" value="FAD/NAD(P)-binding domain"/>
    <property type="match status" value="1"/>
</dbReference>
<reference evidence="5 6" key="2">
    <citation type="journal article" date="2017" name="Nature">
        <title>The Apostasia genome and the evolution of orchids.</title>
        <authorList>
            <person name="Zhang G.Q."/>
            <person name="Liu K.W."/>
            <person name="Li Z."/>
            <person name="Lohaus R."/>
            <person name="Hsiao Y.Y."/>
            <person name="Niu S.C."/>
            <person name="Wang J.Y."/>
            <person name="Lin Y.C."/>
            <person name="Xu Q."/>
            <person name="Chen L.J."/>
            <person name="Yoshida K."/>
            <person name="Fujiwara S."/>
            <person name="Wang Z.W."/>
            <person name="Zhang Y.Q."/>
            <person name="Mitsuda N."/>
            <person name="Wang M."/>
            <person name="Liu G.H."/>
            <person name="Pecoraro L."/>
            <person name="Huang H.X."/>
            <person name="Xiao X.J."/>
            <person name="Lin M."/>
            <person name="Wu X.Y."/>
            <person name="Wu W.L."/>
            <person name="Chen Y.Y."/>
            <person name="Chang S.B."/>
            <person name="Sakamoto S."/>
            <person name="Ohme-Takagi M."/>
            <person name="Yagi M."/>
            <person name="Zeng S.J."/>
            <person name="Shen C.Y."/>
            <person name="Yeh C.M."/>
            <person name="Luo Y.B."/>
            <person name="Tsai W.C."/>
            <person name="Van de Peer Y."/>
            <person name="Liu Z.J."/>
        </authorList>
    </citation>
    <scope>NUCLEOTIDE SEQUENCE [LARGE SCALE GENOMIC DNA]</scope>
    <source>
        <tissue evidence="5">The whole plant</tissue>
    </source>
</reference>
<dbReference type="InterPro" id="IPR036188">
    <property type="entry name" value="FAD/NAD-bd_sf"/>
</dbReference>
<protein>
    <recommendedName>
        <fullName evidence="2">FAD-dependent oxidoreductase domain-containing protein 1</fullName>
    </recommendedName>
</protein>
<dbReference type="GO" id="GO:0016491">
    <property type="term" value="F:oxidoreductase activity"/>
    <property type="evidence" value="ECO:0007669"/>
    <property type="project" value="UniProtKB-KW"/>
</dbReference>
<dbReference type="PANTHER" id="PTHR13847:SF287">
    <property type="entry name" value="FAD-DEPENDENT OXIDOREDUCTASE DOMAIN-CONTAINING PROTEIN 1"/>
    <property type="match status" value="1"/>
</dbReference>